<evidence type="ECO:0000313" key="3">
    <source>
        <dbReference type="Proteomes" id="UP001054889"/>
    </source>
</evidence>
<feature type="transmembrane region" description="Helical" evidence="1">
    <location>
        <begin position="51"/>
        <end position="68"/>
    </location>
</feature>
<dbReference type="AlphaFoldDB" id="A0AAV5CDF6"/>
<keyword evidence="1" id="KW-0812">Transmembrane</keyword>
<dbReference type="Proteomes" id="UP001054889">
    <property type="component" value="Unassembled WGS sequence"/>
</dbReference>
<comment type="caution">
    <text evidence="2">The sequence shown here is derived from an EMBL/GenBank/DDBJ whole genome shotgun (WGS) entry which is preliminary data.</text>
</comment>
<dbReference type="GO" id="GO:0016020">
    <property type="term" value="C:membrane"/>
    <property type="evidence" value="ECO:0007669"/>
    <property type="project" value="InterPro"/>
</dbReference>
<reference evidence="2" key="2">
    <citation type="submission" date="2021-12" db="EMBL/GenBank/DDBJ databases">
        <title>Resequencing data analysis of finger millet.</title>
        <authorList>
            <person name="Hatakeyama M."/>
            <person name="Aluri S."/>
            <person name="Balachadran M.T."/>
            <person name="Sivarajan S.R."/>
            <person name="Poveda L."/>
            <person name="Shimizu-Inatsugi R."/>
            <person name="Schlapbach R."/>
            <person name="Sreeman S.M."/>
            <person name="Shimizu K.K."/>
        </authorList>
    </citation>
    <scope>NUCLEOTIDE SEQUENCE</scope>
</reference>
<organism evidence="2 3">
    <name type="scientific">Eleusine coracana subsp. coracana</name>
    <dbReference type="NCBI Taxonomy" id="191504"/>
    <lineage>
        <taxon>Eukaryota</taxon>
        <taxon>Viridiplantae</taxon>
        <taxon>Streptophyta</taxon>
        <taxon>Embryophyta</taxon>
        <taxon>Tracheophyta</taxon>
        <taxon>Spermatophyta</taxon>
        <taxon>Magnoliopsida</taxon>
        <taxon>Liliopsida</taxon>
        <taxon>Poales</taxon>
        <taxon>Poaceae</taxon>
        <taxon>PACMAD clade</taxon>
        <taxon>Chloridoideae</taxon>
        <taxon>Cynodonteae</taxon>
        <taxon>Eleusininae</taxon>
        <taxon>Eleusine</taxon>
    </lineage>
</organism>
<dbReference type="EMBL" id="BQKI01000006">
    <property type="protein sequence ID" value="GJM96147.1"/>
    <property type="molecule type" value="Genomic_DNA"/>
</dbReference>
<dbReference type="GO" id="GO:0030674">
    <property type="term" value="F:protein-macromolecule adaptor activity"/>
    <property type="evidence" value="ECO:0007669"/>
    <property type="project" value="TreeGrafter"/>
</dbReference>
<keyword evidence="3" id="KW-1185">Reference proteome</keyword>
<dbReference type="PANTHER" id="PTHR15451:SF24">
    <property type="entry name" value="ERGOSTEROL BIOSYNTHETIC PROTEIN 28"/>
    <property type="match status" value="1"/>
</dbReference>
<keyword evidence="1" id="KW-1133">Transmembrane helix</keyword>
<sequence length="97" mass="10396">MARASTVSGVPALGWWLMAVGTVRLVLASSCFIGGTARVAFCSATQSAKPLYTATFLSFVYVYAYLLVEHLVYGTVRFSNLAALGFVAGMFFPELTI</sequence>
<accession>A0AAV5CDF6</accession>
<protein>
    <submittedName>
        <fullName evidence="2">Uncharacterized protein</fullName>
    </submittedName>
</protein>
<evidence type="ECO:0000313" key="2">
    <source>
        <dbReference type="EMBL" id="GJM96147.1"/>
    </source>
</evidence>
<dbReference type="Pfam" id="PF03694">
    <property type="entry name" value="Erg28"/>
    <property type="match status" value="1"/>
</dbReference>
<gene>
    <name evidence="2" type="primary">ga12960</name>
    <name evidence="2" type="ORF">PR202_ga12960</name>
</gene>
<dbReference type="PANTHER" id="PTHR15451">
    <property type="entry name" value="ERGOSTEROL BIOSYNTHETIC PROTEIN 28-RELATED"/>
    <property type="match status" value="1"/>
</dbReference>
<dbReference type="GO" id="GO:0005783">
    <property type="term" value="C:endoplasmic reticulum"/>
    <property type="evidence" value="ECO:0007669"/>
    <property type="project" value="TreeGrafter"/>
</dbReference>
<evidence type="ECO:0000256" key="1">
    <source>
        <dbReference type="SAM" id="Phobius"/>
    </source>
</evidence>
<name>A0AAV5CDF6_ELECO</name>
<feature type="transmembrane region" description="Helical" evidence="1">
    <location>
        <begin position="15"/>
        <end position="39"/>
    </location>
</feature>
<dbReference type="InterPro" id="IPR005352">
    <property type="entry name" value="Erg28"/>
</dbReference>
<proteinExistence type="predicted"/>
<keyword evidence="1" id="KW-0472">Membrane</keyword>
<reference evidence="2" key="1">
    <citation type="journal article" date="2018" name="DNA Res.">
        <title>Multiple hybrid de novo genome assembly of finger millet, an orphan allotetraploid crop.</title>
        <authorList>
            <person name="Hatakeyama M."/>
            <person name="Aluri S."/>
            <person name="Balachadran M.T."/>
            <person name="Sivarajan S.R."/>
            <person name="Patrignani A."/>
            <person name="Gruter S."/>
            <person name="Poveda L."/>
            <person name="Shimizu-Inatsugi R."/>
            <person name="Baeten J."/>
            <person name="Francoijs K.J."/>
            <person name="Nataraja K.N."/>
            <person name="Reddy Y.A.N."/>
            <person name="Phadnis S."/>
            <person name="Ravikumar R.L."/>
            <person name="Schlapbach R."/>
            <person name="Sreeman S.M."/>
            <person name="Shimizu K.K."/>
        </authorList>
    </citation>
    <scope>NUCLEOTIDE SEQUENCE</scope>
</reference>